<dbReference type="GO" id="GO:0004300">
    <property type="term" value="F:enoyl-CoA hydratase activity"/>
    <property type="evidence" value="ECO:0007669"/>
    <property type="project" value="TreeGrafter"/>
</dbReference>
<dbReference type="Pfam" id="PF01575">
    <property type="entry name" value="MaoC_dehydratas"/>
    <property type="match status" value="1"/>
</dbReference>
<dbReference type="Proteomes" id="UP000325785">
    <property type="component" value="Chromosome"/>
</dbReference>
<name>A0A0T5P4V2_9RHOB</name>
<dbReference type="OrthoDB" id="5522043at2"/>
<keyword evidence="3" id="KW-0808">Transferase</keyword>
<keyword evidence="4" id="KW-1185">Reference proteome</keyword>
<evidence type="ECO:0000313" key="5">
    <source>
        <dbReference type="Proteomes" id="UP000325785"/>
    </source>
</evidence>
<dbReference type="AlphaFoldDB" id="A0A0T5P4V2"/>
<dbReference type="GO" id="GO:0044594">
    <property type="term" value="F:17-beta-hydroxysteroid dehydrogenase (NAD+) activity"/>
    <property type="evidence" value="ECO:0007669"/>
    <property type="project" value="TreeGrafter"/>
</dbReference>
<feature type="domain" description="MaoC-like" evidence="1">
    <location>
        <begin position="145"/>
        <end position="240"/>
    </location>
</feature>
<dbReference type="PANTHER" id="PTHR13078:SF56">
    <property type="entry name" value="PEROXISOMAL MULTIFUNCTIONAL ENZYME TYPE 2"/>
    <property type="match status" value="1"/>
</dbReference>
<organism evidence="2 4">
    <name type="scientific">Roseovarius indicus</name>
    <dbReference type="NCBI Taxonomy" id="540747"/>
    <lineage>
        <taxon>Bacteria</taxon>
        <taxon>Pseudomonadati</taxon>
        <taxon>Pseudomonadota</taxon>
        <taxon>Alphaproteobacteria</taxon>
        <taxon>Rhodobacterales</taxon>
        <taxon>Roseobacteraceae</taxon>
        <taxon>Roseovarius</taxon>
    </lineage>
</organism>
<dbReference type="PATRIC" id="fig|540747.5.peg.1817"/>
<dbReference type="GO" id="GO:0003857">
    <property type="term" value="F:(3S)-3-hydroxyacyl-CoA dehydrogenase (NAD+) activity"/>
    <property type="evidence" value="ECO:0007669"/>
    <property type="project" value="TreeGrafter"/>
</dbReference>
<dbReference type="Gene3D" id="3.10.129.10">
    <property type="entry name" value="Hotdog Thioesterase"/>
    <property type="match status" value="1"/>
</dbReference>
<dbReference type="SUPFAM" id="SSF54637">
    <property type="entry name" value="Thioesterase/thiol ester dehydrase-isomerase"/>
    <property type="match status" value="2"/>
</dbReference>
<evidence type="ECO:0000313" key="3">
    <source>
        <dbReference type="EMBL" id="QEW24990.1"/>
    </source>
</evidence>
<proteinExistence type="predicted"/>
<dbReference type="InterPro" id="IPR029069">
    <property type="entry name" value="HotDog_dom_sf"/>
</dbReference>
<dbReference type="InterPro" id="IPR002539">
    <property type="entry name" value="MaoC-like_dom"/>
</dbReference>
<dbReference type="GO" id="GO:0016740">
    <property type="term" value="F:transferase activity"/>
    <property type="evidence" value="ECO:0007669"/>
    <property type="project" value="UniProtKB-KW"/>
</dbReference>
<evidence type="ECO:0000259" key="1">
    <source>
        <dbReference type="Pfam" id="PF01575"/>
    </source>
</evidence>
<dbReference type="STRING" id="540747.SAMN04488031_109124"/>
<sequence>MTHLAVPRISEPFRVSTARMQGFAGVFAGGAEYNPVFAHVPAMQSMVEATQAASDRPGIHAEHDFVFHRPMAAGQTLVTETRVTGAVCIRPGLLCRVVSVTRAGGEVVTTQVTSVLKRGVATLPEGLNADDVPERPEMEDFAPASEATFRIGPADVAAYAEAARDYAPYTLDAEAAQAMGFPGPVLHGMGTLGYAAQAVIAAFAGGDGTRISKLGVRFARPLVVAGDVDLTVVMERRGDVVLFEARTAGGDVVANRGYAEVAA</sequence>
<accession>A0A0T5P4V2</accession>
<dbReference type="GO" id="GO:0006635">
    <property type="term" value="P:fatty acid beta-oxidation"/>
    <property type="evidence" value="ECO:0007669"/>
    <property type="project" value="TreeGrafter"/>
</dbReference>
<reference evidence="2 4" key="1">
    <citation type="submission" date="2015-04" db="EMBL/GenBank/DDBJ databases">
        <title>The draft genome sequence of Roseovarius indicus B108T.</title>
        <authorList>
            <person name="Li G."/>
            <person name="Lai Q."/>
            <person name="Shao Z."/>
            <person name="Yan P."/>
        </authorList>
    </citation>
    <scope>NUCLEOTIDE SEQUENCE [LARGE SCALE GENOMIC DNA]</scope>
    <source>
        <strain evidence="2 4">B108</strain>
    </source>
</reference>
<protein>
    <submittedName>
        <fullName evidence="3">Bifunctional enoyl-CoA hydratase/phosphate acetyltransferase</fullName>
    </submittedName>
</protein>
<evidence type="ECO:0000313" key="4">
    <source>
        <dbReference type="Proteomes" id="UP000051401"/>
    </source>
</evidence>
<dbReference type="KEGG" id="rid:RIdsm_00774"/>
<dbReference type="Proteomes" id="UP000051401">
    <property type="component" value="Unassembled WGS sequence"/>
</dbReference>
<evidence type="ECO:0000313" key="2">
    <source>
        <dbReference type="EMBL" id="KRS16150.1"/>
    </source>
</evidence>
<dbReference type="EMBL" id="CP031598">
    <property type="protein sequence ID" value="QEW24990.1"/>
    <property type="molecule type" value="Genomic_DNA"/>
</dbReference>
<dbReference type="RefSeq" id="WP_057818946.1">
    <property type="nucleotide sequence ID" value="NZ_CP031598.1"/>
</dbReference>
<gene>
    <name evidence="3" type="ORF">RIdsm_00774</name>
    <name evidence="2" type="ORF">XM52_20290</name>
</gene>
<reference evidence="3 5" key="2">
    <citation type="submission" date="2018-08" db="EMBL/GenBank/DDBJ databases">
        <title>Genetic Globetrotter - A new plasmid hitch-hiking vast phylogenetic and geographic distances.</title>
        <authorList>
            <person name="Vollmers J."/>
            <person name="Petersen J."/>
        </authorList>
    </citation>
    <scope>NUCLEOTIDE SEQUENCE [LARGE SCALE GENOMIC DNA]</scope>
    <source>
        <strain evidence="3 5">DSM 26383</strain>
    </source>
</reference>
<dbReference type="PANTHER" id="PTHR13078">
    <property type="entry name" value="PEROXISOMAL MULTIFUNCTIONAL ENZYME TYPE 2-RELATED"/>
    <property type="match status" value="1"/>
</dbReference>
<dbReference type="EMBL" id="LAXI01000016">
    <property type="protein sequence ID" value="KRS16150.1"/>
    <property type="molecule type" value="Genomic_DNA"/>
</dbReference>